<reference evidence="2 3" key="1">
    <citation type="journal article" date="2023" name="Sci. Data">
        <title>Genome assembly of the Korean intertidal mud-creeper Batillaria attramentaria.</title>
        <authorList>
            <person name="Patra A.K."/>
            <person name="Ho P.T."/>
            <person name="Jun S."/>
            <person name="Lee S.J."/>
            <person name="Kim Y."/>
            <person name="Won Y.J."/>
        </authorList>
    </citation>
    <scope>NUCLEOTIDE SEQUENCE [LARGE SCALE GENOMIC DNA]</scope>
    <source>
        <strain evidence="2">Wonlab-2016</strain>
    </source>
</reference>
<protein>
    <submittedName>
        <fullName evidence="2">Uncharacterized protein</fullName>
    </submittedName>
</protein>
<sequence length="62" mass="7379">MMMWQQTPNPNSSDPQRITPSLHPPIHMSRYPPRLSRNTTRSSRQPRLFLSYKPCYELSCFI</sequence>
<feature type="non-terminal residue" evidence="2">
    <location>
        <position position="62"/>
    </location>
</feature>
<proteinExistence type="predicted"/>
<organism evidence="2 3">
    <name type="scientific">Batillaria attramentaria</name>
    <dbReference type="NCBI Taxonomy" id="370345"/>
    <lineage>
        <taxon>Eukaryota</taxon>
        <taxon>Metazoa</taxon>
        <taxon>Spiralia</taxon>
        <taxon>Lophotrochozoa</taxon>
        <taxon>Mollusca</taxon>
        <taxon>Gastropoda</taxon>
        <taxon>Caenogastropoda</taxon>
        <taxon>Sorbeoconcha</taxon>
        <taxon>Cerithioidea</taxon>
        <taxon>Batillariidae</taxon>
        <taxon>Batillaria</taxon>
    </lineage>
</organism>
<evidence type="ECO:0000256" key="1">
    <source>
        <dbReference type="SAM" id="MobiDB-lite"/>
    </source>
</evidence>
<dbReference type="EMBL" id="JACVVK020000253">
    <property type="protein sequence ID" value="KAK7481970.1"/>
    <property type="molecule type" value="Genomic_DNA"/>
</dbReference>
<evidence type="ECO:0000313" key="3">
    <source>
        <dbReference type="Proteomes" id="UP001519460"/>
    </source>
</evidence>
<gene>
    <name evidence="2" type="ORF">BaRGS_00026773</name>
</gene>
<accession>A0ABD0K3J9</accession>
<dbReference type="AlphaFoldDB" id="A0ABD0K3J9"/>
<comment type="caution">
    <text evidence="2">The sequence shown here is derived from an EMBL/GenBank/DDBJ whole genome shotgun (WGS) entry which is preliminary data.</text>
</comment>
<keyword evidence="3" id="KW-1185">Reference proteome</keyword>
<feature type="region of interest" description="Disordered" evidence="1">
    <location>
        <begin position="1"/>
        <end position="44"/>
    </location>
</feature>
<feature type="compositionally biased region" description="Polar residues" evidence="1">
    <location>
        <begin position="1"/>
        <end position="19"/>
    </location>
</feature>
<evidence type="ECO:0000313" key="2">
    <source>
        <dbReference type="EMBL" id="KAK7481970.1"/>
    </source>
</evidence>
<name>A0ABD0K3J9_9CAEN</name>
<dbReference type="Proteomes" id="UP001519460">
    <property type="component" value="Unassembled WGS sequence"/>
</dbReference>